<dbReference type="SUPFAM" id="SSF50249">
    <property type="entry name" value="Nucleic acid-binding proteins"/>
    <property type="match status" value="1"/>
</dbReference>
<gene>
    <name evidence="2" type="ORF">HYFRA_00012528</name>
</gene>
<accession>A0A9N9L3T0</accession>
<dbReference type="InterPro" id="IPR012340">
    <property type="entry name" value="NA-bd_OB-fold"/>
</dbReference>
<reference evidence="2" key="1">
    <citation type="submission" date="2021-07" db="EMBL/GenBank/DDBJ databases">
        <authorList>
            <person name="Durling M."/>
        </authorList>
    </citation>
    <scope>NUCLEOTIDE SEQUENCE</scope>
</reference>
<dbReference type="EMBL" id="CAJVRL010000076">
    <property type="protein sequence ID" value="CAG8957047.1"/>
    <property type="molecule type" value="Genomic_DNA"/>
</dbReference>
<sequence length="388" mass="43371">MFLFGCPAAQDLDWDENGLLGSFTAPFVRLARLPKTEPEIDEEPSVSVIEIPQWRSFPLEPKHLTTGYTQSQCWLPEYQRASFFTPSDVGSILEELSQSGAQNTRRRSARHVEASVSSQQSKTEKRVTKKPRKVSGKGSVPDTNSQLGDIVSQFYEESYARHEEVPSSQLVPASSQASSSYSSTECYSFDTNSSIKLDRKDPPKTGLLSHLKDFPNAFEINSIRPQVITVNIIVGIISVSEPRTIRTKWGKDVELVEAIVGDETRSGFGVNFWISSSQSASLKESVGSLRPQDVVLIRHVALDTFMGKVYGQNARKGWTTVHLLYRNKVDRNDTSGYYTRSDFTAENSSNPQLAKTKSVREWVLRFVGGGWGRRRGLDNQDIPPPDTQ</sequence>
<dbReference type="Gene3D" id="2.40.50.140">
    <property type="entry name" value="Nucleic acid-binding proteins"/>
    <property type="match status" value="1"/>
</dbReference>
<evidence type="ECO:0008006" key="4">
    <source>
        <dbReference type="Google" id="ProtNLM"/>
    </source>
</evidence>
<evidence type="ECO:0000256" key="1">
    <source>
        <dbReference type="SAM" id="MobiDB-lite"/>
    </source>
</evidence>
<evidence type="ECO:0000313" key="2">
    <source>
        <dbReference type="EMBL" id="CAG8957047.1"/>
    </source>
</evidence>
<dbReference type="AlphaFoldDB" id="A0A9N9L3T0"/>
<evidence type="ECO:0000313" key="3">
    <source>
        <dbReference type="Proteomes" id="UP000696280"/>
    </source>
</evidence>
<organism evidence="2 3">
    <name type="scientific">Hymenoscyphus fraxineus</name>
    <dbReference type="NCBI Taxonomy" id="746836"/>
    <lineage>
        <taxon>Eukaryota</taxon>
        <taxon>Fungi</taxon>
        <taxon>Dikarya</taxon>
        <taxon>Ascomycota</taxon>
        <taxon>Pezizomycotina</taxon>
        <taxon>Leotiomycetes</taxon>
        <taxon>Helotiales</taxon>
        <taxon>Helotiaceae</taxon>
        <taxon>Hymenoscyphus</taxon>
    </lineage>
</organism>
<keyword evidence="3" id="KW-1185">Reference proteome</keyword>
<protein>
    <recommendedName>
        <fullName evidence="4">Nucleic acid-binding, OB-fold protein</fullName>
    </recommendedName>
</protein>
<name>A0A9N9L3T0_9HELO</name>
<proteinExistence type="predicted"/>
<dbReference type="OrthoDB" id="5378679at2759"/>
<dbReference type="Proteomes" id="UP000696280">
    <property type="component" value="Unassembled WGS sequence"/>
</dbReference>
<feature type="region of interest" description="Disordered" evidence="1">
    <location>
        <begin position="98"/>
        <end position="146"/>
    </location>
</feature>
<comment type="caution">
    <text evidence="2">The sequence shown here is derived from an EMBL/GenBank/DDBJ whole genome shotgun (WGS) entry which is preliminary data.</text>
</comment>